<keyword evidence="3" id="KW-1185">Reference proteome</keyword>
<name>A0A397VEZ3_9GLOM</name>
<dbReference type="PANTHER" id="PTHR34391">
    <property type="entry name" value="UPF0658 GOLGI APPARATUS MEMBRANE PROTEIN C1952.10C-RELATED"/>
    <property type="match status" value="1"/>
</dbReference>
<organism evidence="2 3">
    <name type="scientific">Gigaspora rosea</name>
    <dbReference type="NCBI Taxonomy" id="44941"/>
    <lineage>
        <taxon>Eukaryota</taxon>
        <taxon>Fungi</taxon>
        <taxon>Fungi incertae sedis</taxon>
        <taxon>Mucoromycota</taxon>
        <taxon>Glomeromycotina</taxon>
        <taxon>Glomeromycetes</taxon>
        <taxon>Diversisporales</taxon>
        <taxon>Gigasporaceae</taxon>
        <taxon>Gigaspora</taxon>
    </lineage>
</organism>
<dbReference type="GO" id="GO:0005794">
    <property type="term" value="C:Golgi apparatus"/>
    <property type="evidence" value="ECO:0007669"/>
    <property type="project" value="TreeGrafter"/>
</dbReference>
<sequence length="399" mass="46209">MAVTFKKRLAKKWKLITASKYTKLFILTSILQFIIIIIFQTLLLNRNLKLTNAWTIRNYTTSSNLGFKDKCSDYYERELPRFPFIHFDNINLIFFQAFQLYFCFNAVFNEHSIQSIATTILNITWALYGIGQAYEVYFTIKDIKSLSECVIEEQIPDETLIEEIETYHNTVIVEDIACVILLLLFAIAMACISYKLHQQFGWNNYKKIGGDPRLQTAYKNYLTFLMLLKLNLSSILLFIIPTIFLTWFDSKYTNSTIHDILIFHFVTTISMPFLEIIAYKSAAKENKIGMIMFLASWLIVTADLVMLFIGLTIKLRSFNSFWYSGIILIISLFTNCVLLIIFGIKVYKNFGCGVNKFIERLDGTLSPTLSLPTVSLNNIWNRSGKEELDAVNGRWTIDD</sequence>
<accession>A0A397VEZ3</accession>
<feature type="transmembrane region" description="Helical" evidence="1">
    <location>
        <begin position="291"/>
        <end position="315"/>
    </location>
</feature>
<dbReference type="PANTHER" id="PTHR34391:SF1">
    <property type="entry name" value="UPF0658 GOLGI APPARATUS MEMBRANE PROTEIN C1952.10C-RELATED"/>
    <property type="match status" value="1"/>
</dbReference>
<keyword evidence="1" id="KW-0812">Transmembrane</keyword>
<dbReference type="EMBL" id="QKWP01000574">
    <property type="protein sequence ID" value="RIB17916.1"/>
    <property type="molecule type" value="Genomic_DNA"/>
</dbReference>
<feature type="transmembrane region" description="Helical" evidence="1">
    <location>
        <begin position="176"/>
        <end position="196"/>
    </location>
</feature>
<feature type="transmembrane region" description="Helical" evidence="1">
    <location>
        <begin position="321"/>
        <end position="342"/>
    </location>
</feature>
<evidence type="ECO:0000313" key="2">
    <source>
        <dbReference type="EMBL" id="RIB17916.1"/>
    </source>
</evidence>
<evidence type="ECO:0000313" key="3">
    <source>
        <dbReference type="Proteomes" id="UP000266673"/>
    </source>
</evidence>
<keyword evidence="1" id="KW-0472">Membrane</keyword>
<comment type="caution">
    <text evidence="2">The sequence shown here is derived from an EMBL/GenBank/DDBJ whole genome shotgun (WGS) entry which is preliminary data.</text>
</comment>
<feature type="transmembrane region" description="Helical" evidence="1">
    <location>
        <begin position="260"/>
        <end position="279"/>
    </location>
</feature>
<dbReference type="OrthoDB" id="2448307at2759"/>
<feature type="transmembrane region" description="Helical" evidence="1">
    <location>
        <begin position="221"/>
        <end position="248"/>
    </location>
</feature>
<dbReference type="Proteomes" id="UP000266673">
    <property type="component" value="Unassembled WGS sequence"/>
</dbReference>
<dbReference type="InterPro" id="IPR040410">
    <property type="entry name" value="UPF0658_Golgi"/>
</dbReference>
<gene>
    <name evidence="2" type="ORF">C2G38_1390701</name>
</gene>
<protein>
    <submittedName>
        <fullName evidence="2">Uncharacterized protein</fullName>
    </submittedName>
</protein>
<proteinExistence type="predicted"/>
<reference evidence="2 3" key="1">
    <citation type="submission" date="2018-06" db="EMBL/GenBank/DDBJ databases">
        <title>Comparative genomics reveals the genomic features of Rhizophagus irregularis, R. cerebriforme, R. diaphanum and Gigaspora rosea, and their symbiotic lifestyle signature.</title>
        <authorList>
            <person name="Morin E."/>
            <person name="San Clemente H."/>
            <person name="Chen E.C.H."/>
            <person name="De La Providencia I."/>
            <person name="Hainaut M."/>
            <person name="Kuo A."/>
            <person name="Kohler A."/>
            <person name="Murat C."/>
            <person name="Tang N."/>
            <person name="Roy S."/>
            <person name="Loubradou J."/>
            <person name="Henrissat B."/>
            <person name="Grigoriev I.V."/>
            <person name="Corradi N."/>
            <person name="Roux C."/>
            <person name="Martin F.M."/>
        </authorList>
    </citation>
    <scope>NUCLEOTIDE SEQUENCE [LARGE SCALE GENOMIC DNA]</scope>
    <source>
        <strain evidence="2 3">DAOM 194757</strain>
    </source>
</reference>
<feature type="transmembrane region" description="Helical" evidence="1">
    <location>
        <begin position="21"/>
        <end position="43"/>
    </location>
</feature>
<keyword evidence="1" id="KW-1133">Transmembrane helix</keyword>
<evidence type="ECO:0000256" key="1">
    <source>
        <dbReference type="SAM" id="Phobius"/>
    </source>
</evidence>
<dbReference type="AlphaFoldDB" id="A0A397VEZ3"/>